<dbReference type="SUPFAM" id="SSF51735">
    <property type="entry name" value="NAD(P)-binding Rossmann-fold domains"/>
    <property type="match status" value="1"/>
</dbReference>
<dbReference type="CDD" id="cd05334">
    <property type="entry name" value="DHPR_SDR_c_like"/>
    <property type="match status" value="1"/>
</dbReference>
<dbReference type="FunFam" id="3.40.50.720:FF:000157">
    <property type="entry name" value="Quinoid dihydropteridine reductase"/>
    <property type="match status" value="1"/>
</dbReference>
<proteinExistence type="inferred from homology"/>
<keyword evidence="14" id="KW-1185">Reference proteome</keyword>
<comment type="caution">
    <text evidence="13">The sequence shown here is derived from an EMBL/GenBank/DDBJ whole genome shotgun (WGS) entry which is preliminary data.</text>
</comment>
<evidence type="ECO:0000256" key="11">
    <source>
        <dbReference type="ARBA" id="ARBA00047429"/>
    </source>
</evidence>
<evidence type="ECO:0000313" key="14">
    <source>
        <dbReference type="Proteomes" id="UP001328107"/>
    </source>
</evidence>
<evidence type="ECO:0000256" key="2">
    <source>
        <dbReference type="ARBA" id="ARBA00011738"/>
    </source>
</evidence>
<comment type="catalytic activity">
    <reaction evidence="12">
        <text>5,6,7,8-tetrahydropteridine + NAD(+) = 6,7-dihydropteridine + NADH + H(+)</text>
        <dbReference type="Rhea" id="RHEA:17869"/>
        <dbReference type="ChEBI" id="CHEBI:15378"/>
        <dbReference type="ChEBI" id="CHEBI:28889"/>
        <dbReference type="ChEBI" id="CHEBI:30156"/>
        <dbReference type="ChEBI" id="CHEBI:57540"/>
        <dbReference type="ChEBI" id="CHEBI:57945"/>
        <dbReference type="EC" id="1.5.1.34"/>
    </reaction>
    <physiologicalReaction direction="right-to-left" evidence="12">
        <dbReference type="Rhea" id="RHEA:17871"/>
    </physiologicalReaction>
</comment>
<feature type="non-terminal residue" evidence="13">
    <location>
        <position position="1"/>
    </location>
</feature>
<evidence type="ECO:0000256" key="7">
    <source>
        <dbReference type="ARBA" id="ARBA00039153"/>
    </source>
</evidence>
<evidence type="ECO:0000256" key="5">
    <source>
        <dbReference type="ARBA" id="ARBA00023007"/>
    </source>
</evidence>
<dbReference type="GO" id="GO:0005737">
    <property type="term" value="C:cytoplasm"/>
    <property type="evidence" value="ECO:0007669"/>
    <property type="project" value="TreeGrafter"/>
</dbReference>
<evidence type="ECO:0000256" key="10">
    <source>
        <dbReference type="ARBA" id="ARBA00042518"/>
    </source>
</evidence>
<reference evidence="14" key="1">
    <citation type="submission" date="2022-10" db="EMBL/GenBank/DDBJ databases">
        <title>Genome assembly of Pristionchus species.</title>
        <authorList>
            <person name="Yoshida K."/>
            <person name="Sommer R.J."/>
        </authorList>
    </citation>
    <scope>NUCLEOTIDE SEQUENCE [LARGE SCALE GENOMIC DNA]</scope>
    <source>
        <strain evidence="14">RS5460</strain>
    </source>
</reference>
<name>A0AAN5CRP5_9BILA</name>
<dbReference type="GO" id="GO:0006559">
    <property type="term" value="P:L-phenylalanine catabolic process"/>
    <property type="evidence" value="ECO:0007669"/>
    <property type="project" value="TreeGrafter"/>
</dbReference>
<evidence type="ECO:0000256" key="9">
    <source>
        <dbReference type="ARBA" id="ARBA00041348"/>
    </source>
</evidence>
<keyword evidence="3" id="KW-0521">NADP</keyword>
<dbReference type="EC" id="1.5.1.34" evidence="7"/>
<dbReference type="PANTHER" id="PTHR15104">
    <property type="entry name" value="DIHYDROPTERIDINE REDUCTASE"/>
    <property type="match status" value="1"/>
</dbReference>
<dbReference type="InterPro" id="IPR036291">
    <property type="entry name" value="NAD(P)-bd_dom_sf"/>
</dbReference>
<evidence type="ECO:0000313" key="13">
    <source>
        <dbReference type="EMBL" id="GMR49180.1"/>
    </source>
</evidence>
<dbReference type="AlphaFoldDB" id="A0AAN5CRP5"/>
<organism evidence="13 14">
    <name type="scientific">Pristionchus mayeri</name>
    <dbReference type="NCBI Taxonomy" id="1317129"/>
    <lineage>
        <taxon>Eukaryota</taxon>
        <taxon>Metazoa</taxon>
        <taxon>Ecdysozoa</taxon>
        <taxon>Nematoda</taxon>
        <taxon>Chromadorea</taxon>
        <taxon>Rhabditida</taxon>
        <taxon>Rhabditina</taxon>
        <taxon>Diplogasteromorpha</taxon>
        <taxon>Diplogasteroidea</taxon>
        <taxon>Neodiplogasteridae</taxon>
        <taxon>Pristionchus</taxon>
    </lineage>
</organism>
<dbReference type="Gene3D" id="3.40.50.720">
    <property type="entry name" value="NAD(P)-binding Rossmann-like Domain"/>
    <property type="match status" value="1"/>
</dbReference>
<evidence type="ECO:0000256" key="1">
    <source>
        <dbReference type="ARBA" id="ARBA00006484"/>
    </source>
</evidence>
<evidence type="ECO:0000256" key="3">
    <source>
        <dbReference type="ARBA" id="ARBA00022857"/>
    </source>
</evidence>
<evidence type="ECO:0000256" key="4">
    <source>
        <dbReference type="ARBA" id="ARBA00023002"/>
    </source>
</evidence>
<dbReference type="GO" id="GO:0006729">
    <property type="term" value="P:tetrahydrobiopterin biosynthetic process"/>
    <property type="evidence" value="ECO:0007669"/>
    <property type="project" value="UniProtKB-KW"/>
</dbReference>
<comment type="catalytic activity">
    <reaction evidence="11">
        <text>5,6,7,8-tetrahydropteridine + NADP(+) = 6,7-dihydropteridine + NADPH + H(+)</text>
        <dbReference type="Rhea" id="RHEA:17865"/>
        <dbReference type="ChEBI" id="CHEBI:15378"/>
        <dbReference type="ChEBI" id="CHEBI:28889"/>
        <dbReference type="ChEBI" id="CHEBI:30156"/>
        <dbReference type="ChEBI" id="CHEBI:57783"/>
        <dbReference type="ChEBI" id="CHEBI:58349"/>
        <dbReference type="EC" id="1.5.1.34"/>
    </reaction>
    <physiologicalReaction direction="right-to-left" evidence="11">
        <dbReference type="Rhea" id="RHEA:17867"/>
    </physiologicalReaction>
</comment>
<dbReference type="PANTHER" id="PTHR15104:SF0">
    <property type="entry name" value="DIHYDROPTERIDINE REDUCTASE"/>
    <property type="match status" value="1"/>
</dbReference>
<dbReference type="PRINTS" id="PR00081">
    <property type="entry name" value="GDHRDH"/>
</dbReference>
<evidence type="ECO:0000256" key="12">
    <source>
        <dbReference type="ARBA" id="ARBA00047536"/>
    </source>
</evidence>
<protein>
    <recommendedName>
        <fullName evidence="8">Dihydropteridine reductase</fullName>
        <ecNumber evidence="7">1.5.1.34</ecNumber>
    </recommendedName>
    <alternativeName>
        <fullName evidence="10">HDHPR</fullName>
    </alternativeName>
    <alternativeName>
        <fullName evidence="9">Quinoid dihydropteridine reductase</fullName>
    </alternativeName>
</protein>
<evidence type="ECO:0000256" key="6">
    <source>
        <dbReference type="ARBA" id="ARBA00037099"/>
    </source>
</evidence>
<dbReference type="GO" id="GO:0070402">
    <property type="term" value="F:NADPH binding"/>
    <property type="evidence" value="ECO:0007669"/>
    <property type="project" value="TreeGrafter"/>
</dbReference>
<keyword evidence="5" id="KW-0783">Tetrahydrobiopterin biosynthesis</keyword>
<dbReference type="Pfam" id="PF00106">
    <property type="entry name" value="adh_short"/>
    <property type="match status" value="1"/>
</dbReference>
<dbReference type="GO" id="GO:0070404">
    <property type="term" value="F:NADH binding"/>
    <property type="evidence" value="ECO:0007669"/>
    <property type="project" value="TreeGrafter"/>
</dbReference>
<sequence length="244" mass="25238">LIFLVNMSCPRVLVYGGKGALGSSLVESFKGRGYWVLSVGLNEKADASIAVPKECSTVVDQEKHVLSEVALKLPEGGKLDAILCVAGGWAGGNAANEAMVKNADLMVRQSVWSSLIAARLAALHLAPNGLLQFTGAAAALSGTPGMIGYGLAKGAVHQLTASLAADKSGLPSGATVLALLPSTLDTPMNRKWMPQADQSSWTPLPWIGDLLHSLISDVSSRPVSGTLLKLETKAGESTAVPSKI</sequence>
<accession>A0AAN5CRP5</accession>
<dbReference type="InterPro" id="IPR002347">
    <property type="entry name" value="SDR_fam"/>
</dbReference>
<keyword evidence="4" id="KW-0560">Oxidoreductase</keyword>
<dbReference type="GO" id="GO:0004155">
    <property type="term" value="F:6,7-dihydropteridine reductase activity"/>
    <property type="evidence" value="ECO:0007669"/>
    <property type="project" value="UniProtKB-EC"/>
</dbReference>
<comment type="function">
    <text evidence="6">Catalyzes the conversion of quinonoid dihydrobiopterin into tetrahydrobiopterin.</text>
</comment>
<gene>
    <name evidence="13" type="ORF">PMAYCL1PPCAC_19375</name>
</gene>
<dbReference type="Proteomes" id="UP001328107">
    <property type="component" value="Unassembled WGS sequence"/>
</dbReference>
<evidence type="ECO:0000256" key="8">
    <source>
        <dbReference type="ARBA" id="ARBA00039520"/>
    </source>
</evidence>
<comment type="similarity">
    <text evidence="1">Belongs to the short-chain dehydrogenases/reductases (SDR) family.</text>
</comment>
<dbReference type="EMBL" id="BTRK01000004">
    <property type="protein sequence ID" value="GMR49180.1"/>
    <property type="molecule type" value="Genomic_DNA"/>
</dbReference>
<comment type="subunit">
    <text evidence="2">Homodimer.</text>
</comment>